<gene>
    <name evidence="4" type="ORF">FHW12_003106</name>
</gene>
<dbReference type="EC" id="2.7.7.7" evidence="1"/>
<keyword evidence="4" id="KW-0808">Transferase</keyword>
<dbReference type="RefSeq" id="WP_182531915.1">
    <property type="nucleotide sequence ID" value="NZ_JACGXL010000005.1"/>
</dbReference>
<evidence type="ECO:0000256" key="3">
    <source>
        <dbReference type="ARBA" id="ARBA00049244"/>
    </source>
</evidence>
<evidence type="ECO:0000313" key="5">
    <source>
        <dbReference type="Proteomes" id="UP000550401"/>
    </source>
</evidence>
<dbReference type="Proteomes" id="UP000550401">
    <property type="component" value="Unassembled WGS sequence"/>
</dbReference>
<evidence type="ECO:0000313" key="4">
    <source>
        <dbReference type="EMBL" id="MBA8888870.1"/>
    </source>
</evidence>
<dbReference type="PANTHER" id="PTHR11669:SF8">
    <property type="entry name" value="DNA POLYMERASE III SUBUNIT DELTA"/>
    <property type="match status" value="1"/>
</dbReference>
<dbReference type="GO" id="GO:0008408">
    <property type="term" value="F:3'-5' exonuclease activity"/>
    <property type="evidence" value="ECO:0007669"/>
    <property type="project" value="InterPro"/>
</dbReference>
<comment type="caution">
    <text evidence="4">The sequence shown here is derived from an EMBL/GenBank/DDBJ whole genome shotgun (WGS) entry which is preliminary data.</text>
</comment>
<keyword evidence="2" id="KW-0239">DNA-directed DNA polymerase</keyword>
<dbReference type="PANTHER" id="PTHR11669">
    <property type="entry name" value="REPLICATION FACTOR C / DNA POLYMERASE III GAMMA-TAU SUBUNIT"/>
    <property type="match status" value="1"/>
</dbReference>
<dbReference type="Gene3D" id="3.40.50.300">
    <property type="entry name" value="P-loop containing nucleotide triphosphate hydrolases"/>
    <property type="match status" value="1"/>
</dbReference>
<proteinExistence type="predicted"/>
<dbReference type="NCBIfam" id="TIGR00678">
    <property type="entry name" value="holB"/>
    <property type="match status" value="1"/>
</dbReference>
<name>A0A839F724_9GAMM</name>
<sequence length="322" mass="34479">MSLQPWLAEPWRQLASALVRGRLHHGLLFAAPAGYGKRALATALAAAALCEQRREDGHACGRCRGCVLFAAGSHPDFARVTLELRDDGKLRSEITIDQMRALSQRLALSSQFGGLQLALVDPADRLNASAANALLKTLEEPARATILLLVADDPARLPATIRSRCQRIDVRAPTRDEALAWLRAERVDAAAATAALDASLGNPGLARAWSADDTLPLRKACADDLAALARGRRTAADVAEAWAADRPHERLWFAAVLARDEAQAIAGGGAGKLGLTAREEIPKLVAWFGRANQARGLLTTTVRADLVLLELLRAWSPGDRPA</sequence>
<reference evidence="4 5" key="1">
    <citation type="submission" date="2020-07" db="EMBL/GenBank/DDBJ databases">
        <title>Genomic Encyclopedia of Type Strains, Phase IV (KMG-V): Genome sequencing to study the core and pangenomes of soil and plant-associated prokaryotes.</title>
        <authorList>
            <person name="Whitman W."/>
        </authorList>
    </citation>
    <scope>NUCLEOTIDE SEQUENCE [LARGE SCALE GENOMIC DNA]</scope>
    <source>
        <strain evidence="4 5">RH2WT43</strain>
    </source>
</reference>
<keyword evidence="5" id="KW-1185">Reference proteome</keyword>
<evidence type="ECO:0000256" key="2">
    <source>
        <dbReference type="ARBA" id="ARBA00022932"/>
    </source>
</evidence>
<dbReference type="GO" id="GO:0006261">
    <property type="term" value="P:DNA-templated DNA replication"/>
    <property type="evidence" value="ECO:0007669"/>
    <property type="project" value="TreeGrafter"/>
</dbReference>
<comment type="catalytic activity">
    <reaction evidence="3">
        <text>DNA(n) + a 2'-deoxyribonucleoside 5'-triphosphate = DNA(n+1) + diphosphate</text>
        <dbReference type="Rhea" id="RHEA:22508"/>
        <dbReference type="Rhea" id="RHEA-COMP:17339"/>
        <dbReference type="Rhea" id="RHEA-COMP:17340"/>
        <dbReference type="ChEBI" id="CHEBI:33019"/>
        <dbReference type="ChEBI" id="CHEBI:61560"/>
        <dbReference type="ChEBI" id="CHEBI:173112"/>
        <dbReference type="EC" id="2.7.7.7"/>
    </reaction>
</comment>
<keyword evidence="4" id="KW-0548">Nucleotidyltransferase</keyword>
<protein>
    <recommendedName>
        <fullName evidence="1">DNA-directed DNA polymerase</fullName>
        <ecNumber evidence="1">2.7.7.7</ecNumber>
    </recommendedName>
</protein>
<dbReference type="SUPFAM" id="SSF52540">
    <property type="entry name" value="P-loop containing nucleoside triphosphate hydrolases"/>
    <property type="match status" value="1"/>
</dbReference>
<evidence type="ECO:0000256" key="1">
    <source>
        <dbReference type="ARBA" id="ARBA00012417"/>
    </source>
</evidence>
<dbReference type="InterPro" id="IPR004622">
    <property type="entry name" value="DNA_pol_HolB"/>
</dbReference>
<dbReference type="Pfam" id="PF13177">
    <property type="entry name" value="DNA_pol3_delta2"/>
    <property type="match status" value="1"/>
</dbReference>
<organism evidence="4 5">
    <name type="scientific">Dokdonella fugitiva</name>
    <dbReference type="NCBI Taxonomy" id="328517"/>
    <lineage>
        <taxon>Bacteria</taxon>
        <taxon>Pseudomonadati</taxon>
        <taxon>Pseudomonadota</taxon>
        <taxon>Gammaproteobacteria</taxon>
        <taxon>Lysobacterales</taxon>
        <taxon>Rhodanobacteraceae</taxon>
        <taxon>Dokdonella</taxon>
    </lineage>
</organism>
<dbReference type="GO" id="GO:0003887">
    <property type="term" value="F:DNA-directed DNA polymerase activity"/>
    <property type="evidence" value="ECO:0007669"/>
    <property type="project" value="UniProtKB-KW"/>
</dbReference>
<dbReference type="EMBL" id="JACGXL010000005">
    <property type="protein sequence ID" value="MBA8888870.1"/>
    <property type="molecule type" value="Genomic_DNA"/>
</dbReference>
<dbReference type="InterPro" id="IPR027417">
    <property type="entry name" value="P-loop_NTPase"/>
</dbReference>
<dbReference type="GO" id="GO:0009360">
    <property type="term" value="C:DNA polymerase III complex"/>
    <property type="evidence" value="ECO:0007669"/>
    <property type="project" value="TreeGrafter"/>
</dbReference>
<dbReference type="AlphaFoldDB" id="A0A839F724"/>
<accession>A0A839F724</accession>
<dbReference type="InterPro" id="IPR050238">
    <property type="entry name" value="DNA_Rep/Repair_Clamp_Loader"/>
</dbReference>